<reference evidence="1" key="1">
    <citation type="submission" date="2019-08" db="EMBL/GenBank/DDBJ databases">
        <authorList>
            <person name="Kucharzyk K."/>
            <person name="Murdoch R.W."/>
            <person name="Higgins S."/>
            <person name="Loffler F."/>
        </authorList>
    </citation>
    <scope>NUCLEOTIDE SEQUENCE</scope>
</reference>
<gene>
    <name evidence="1" type="ORF">SDC9_131905</name>
</gene>
<accession>A0A645D6I9</accession>
<sequence>MNFELGSIGTGGKFSQRAEVYIRSRLSGVSGAPVGMEIYESGAVRRSEGNIVARDSLGFWQNFPHRHGLVGKSSARCECDQKCNEPFQIIPHISLCFH</sequence>
<name>A0A645D6I9_9ZZZZ</name>
<evidence type="ECO:0000313" key="1">
    <source>
        <dbReference type="EMBL" id="MPM84829.1"/>
    </source>
</evidence>
<dbReference type="AlphaFoldDB" id="A0A645D6I9"/>
<proteinExistence type="predicted"/>
<comment type="caution">
    <text evidence="1">The sequence shown here is derived from an EMBL/GenBank/DDBJ whole genome shotgun (WGS) entry which is preliminary data.</text>
</comment>
<organism evidence="1">
    <name type="scientific">bioreactor metagenome</name>
    <dbReference type="NCBI Taxonomy" id="1076179"/>
    <lineage>
        <taxon>unclassified sequences</taxon>
        <taxon>metagenomes</taxon>
        <taxon>ecological metagenomes</taxon>
    </lineage>
</organism>
<dbReference type="EMBL" id="VSSQ01033292">
    <property type="protein sequence ID" value="MPM84829.1"/>
    <property type="molecule type" value="Genomic_DNA"/>
</dbReference>
<protein>
    <submittedName>
        <fullName evidence="1">Uncharacterized protein</fullName>
    </submittedName>
</protein>